<evidence type="ECO:0000313" key="2">
    <source>
        <dbReference type="WBParaSite" id="PSU_v2.g19605.t1"/>
    </source>
</evidence>
<reference evidence="2" key="1">
    <citation type="submission" date="2022-11" db="UniProtKB">
        <authorList>
            <consortium name="WormBaseParasite"/>
        </authorList>
    </citation>
    <scope>IDENTIFICATION</scope>
</reference>
<keyword evidence="1" id="KW-1185">Reference proteome</keyword>
<accession>A0A914YJV5</accession>
<protein>
    <submittedName>
        <fullName evidence="2">Uncharacterized protein</fullName>
    </submittedName>
</protein>
<evidence type="ECO:0000313" key="1">
    <source>
        <dbReference type="Proteomes" id="UP000887577"/>
    </source>
</evidence>
<dbReference type="AlphaFoldDB" id="A0A914YJV5"/>
<dbReference type="WBParaSite" id="PSU_v2.g19605.t1">
    <property type="protein sequence ID" value="PSU_v2.g19605.t1"/>
    <property type="gene ID" value="PSU_v2.g19605"/>
</dbReference>
<name>A0A914YJV5_9BILA</name>
<sequence length="113" mass="12620">MLNRCGTNVRSIPFSLIGTVGNTVFSKYAVSMPSSRLFITAAHAKKPTEKEIKESPDVVDATYPTKEQLAQLVERHQVLGVSMPVRSEFIRDSPLKFDDLEAIDIKVYHRKAG</sequence>
<dbReference type="Proteomes" id="UP000887577">
    <property type="component" value="Unplaced"/>
</dbReference>
<organism evidence="1 2">
    <name type="scientific">Panagrolaimus superbus</name>
    <dbReference type="NCBI Taxonomy" id="310955"/>
    <lineage>
        <taxon>Eukaryota</taxon>
        <taxon>Metazoa</taxon>
        <taxon>Ecdysozoa</taxon>
        <taxon>Nematoda</taxon>
        <taxon>Chromadorea</taxon>
        <taxon>Rhabditida</taxon>
        <taxon>Tylenchina</taxon>
        <taxon>Panagrolaimomorpha</taxon>
        <taxon>Panagrolaimoidea</taxon>
        <taxon>Panagrolaimidae</taxon>
        <taxon>Panagrolaimus</taxon>
    </lineage>
</organism>
<proteinExistence type="predicted"/>